<protein>
    <recommendedName>
        <fullName evidence="3">DUF4350 domain-containing protein</fullName>
    </recommendedName>
</protein>
<gene>
    <name evidence="4" type="ORF">RN50_03209</name>
</gene>
<dbReference type="Pfam" id="PF14258">
    <property type="entry name" value="DUF4350"/>
    <property type="match status" value="1"/>
</dbReference>
<comment type="caution">
    <text evidence="4">The sequence shown here is derived from an EMBL/GenBank/DDBJ whole genome shotgun (WGS) entry which is preliminary data.</text>
</comment>
<sequence length="407" mass="43197">MTVMDDSVVTAQRPSGPEVDVPSTAEQPHRRRRLKSLLGWLIVAALVLGGVFVAIQVGVRMPDQRGALDPESVGESGAMALAQILEQQGVEVSVFRSRTEARAALDADTTLVMSNPYTLSDEGIADLVEPAARTVFLSSSTHLLNLFELGENATPDSAPVSAGCDAPEFADVGTIRPDRLFTPADGVEGCFGTDASAVLIDDDADATRILVEGARLFSNAYLADDGNAALGIALLGQTDRVVWYVPSFGDTDIEGETPDTLGSLTPGWVTPAILLLMIAGLAAALWRGQRFGPLVSETLPVTVRASETMHGRARLTAKAGDAVHASEAIRDGSRRRLARRLGLAVTASPEEIADAASDRLRIPRGSLHDLLAGPPPADDPTLIDLSRRLRELEEAVDASTIIERRDE</sequence>
<proteinExistence type="predicted"/>
<keyword evidence="2" id="KW-0812">Transmembrane</keyword>
<dbReference type="PATRIC" id="fig|104336.4.peg.3249"/>
<evidence type="ECO:0000256" key="1">
    <source>
        <dbReference type="SAM" id="MobiDB-lite"/>
    </source>
</evidence>
<dbReference type="InterPro" id="IPR025646">
    <property type="entry name" value="DUF4350"/>
</dbReference>
<keyword evidence="2" id="KW-1133">Transmembrane helix</keyword>
<evidence type="ECO:0000313" key="5">
    <source>
        <dbReference type="Proteomes" id="UP000033572"/>
    </source>
</evidence>
<organism evidence="4 5">
    <name type="scientific">Microbacterium foliorum</name>
    <dbReference type="NCBI Taxonomy" id="104336"/>
    <lineage>
        <taxon>Bacteria</taxon>
        <taxon>Bacillati</taxon>
        <taxon>Actinomycetota</taxon>
        <taxon>Actinomycetes</taxon>
        <taxon>Micrococcales</taxon>
        <taxon>Microbacteriaceae</taxon>
        <taxon>Microbacterium</taxon>
    </lineage>
</organism>
<evidence type="ECO:0000259" key="3">
    <source>
        <dbReference type="Pfam" id="PF14258"/>
    </source>
</evidence>
<evidence type="ECO:0000313" key="4">
    <source>
        <dbReference type="EMBL" id="KJL18102.1"/>
    </source>
</evidence>
<feature type="transmembrane region" description="Helical" evidence="2">
    <location>
        <begin position="37"/>
        <end position="59"/>
    </location>
</feature>
<dbReference type="AlphaFoldDB" id="A0A0F0KAY6"/>
<name>A0A0F0KAY6_9MICO</name>
<keyword evidence="2" id="KW-0472">Membrane</keyword>
<feature type="region of interest" description="Disordered" evidence="1">
    <location>
        <begin position="1"/>
        <end position="28"/>
    </location>
</feature>
<dbReference type="GeneID" id="94443968"/>
<evidence type="ECO:0000256" key="2">
    <source>
        <dbReference type="SAM" id="Phobius"/>
    </source>
</evidence>
<keyword evidence="5" id="KW-1185">Reference proteome</keyword>
<accession>A0A0F0KAY6</accession>
<dbReference type="KEGG" id="mfol:DXT68_06170"/>
<dbReference type="Proteomes" id="UP000033572">
    <property type="component" value="Unassembled WGS sequence"/>
</dbReference>
<feature type="domain" description="DUF4350" evidence="3">
    <location>
        <begin position="71"/>
        <end position="235"/>
    </location>
</feature>
<reference evidence="4 5" key="1">
    <citation type="submission" date="2015-02" db="EMBL/GenBank/DDBJ databases">
        <title>Draft genome sequences of ten Microbacterium spp. with emphasis on heavy metal contaminated environments.</title>
        <authorList>
            <person name="Corretto E."/>
        </authorList>
    </citation>
    <scope>NUCLEOTIDE SEQUENCE [LARGE SCALE GENOMIC DNA]</scope>
    <source>
        <strain evidence="4 5">DSM 12966</strain>
    </source>
</reference>
<dbReference type="EMBL" id="JYIU01000046">
    <property type="protein sequence ID" value="KJL18102.1"/>
    <property type="molecule type" value="Genomic_DNA"/>
</dbReference>
<dbReference type="RefSeq" id="WP_052677845.1">
    <property type="nucleotide sequence ID" value="NZ_CP031425.1"/>
</dbReference>